<proteinExistence type="predicted"/>
<evidence type="ECO:0000313" key="3">
    <source>
        <dbReference type="EMBL" id="RXK81752.1"/>
    </source>
</evidence>
<name>A0A4Q1D2X7_9BACT</name>
<dbReference type="InterPro" id="IPR036249">
    <property type="entry name" value="Thioredoxin-like_sf"/>
</dbReference>
<dbReference type="PROSITE" id="PS00194">
    <property type="entry name" value="THIOREDOXIN_1"/>
    <property type="match status" value="1"/>
</dbReference>
<dbReference type="InterPro" id="IPR017937">
    <property type="entry name" value="Thioredoxin_CS"/>
</dbReference>
<dbReference type="Gene3D" id="3.40.30.10">
    <property type="entry name" value="Glutaredoxin"/>
    <property type="match status" value="1"/>
</dbReference>
<protein>
    <submittedName>
        <fullName evidence="3">Thioredoxin family protein</fullName>
    </submittedName>
</protein>
<feature type="domain" description="Thioredoxin" evidence="2">
    <location>
        <begin position="24"/>
        <end position="182"/>
    </location>
</feature>
<dbReference type="RefSeq" id="WP_129005149.1">
    <property type="nucleotide sequence ID" value="NZ_SDHZ01000003.1"/>
</dbReference>
<accession>A0A4Q1D2X7</accession>
<dbReference type="OrthoDB" id="120730at2"/>
<dbReference type="SUPFAM" id="SSF52833">
    <property type="entry name" value="Thioredoxin-like"/>
    <property type="match status" value="1"/>
</dbReference>
<evidence type="ECO:0000313" key="4">
    <source>
        <dbReference type="Proteomes" id="UP000290545"/>
    </source>
</evidence>
<evidence type="ECO:0000259" key="2">
    <source>
        <dbReference type="PROSITE" id="PS51352"/>
    </source>
</evidence>
<sequence>MRQICFIFFVLFLLGKFEPGKCQQQPAKTAFKKSAIHFEERIGWQDILAKAKKESKYIFLDCFTTWCGPCKNMDAEVYTDDSVGAFFNRNFISIKLQMDRSKADSEATKSRYKDAVCISKKYEITAYPTLLFLSPDGELVHRHEGFLKPSKFVLLATAAMEPGRKFVDPVKELREAIKSYQKRGEKLSDLKPLIDQAIAAKRKIMADSLSQVYLERLRSEEKNNLYKKEVLLFIGNSKLGFEDPLLSLFYPDGSKADAIVGSKGFSQFVVDRYIKKNYFSRDSVFKKDSMSVNWDSITSVIAKRFSVEYANRGRSAAQLRWYELRKREEQFKYGFIKLIDSFGISAVLIYDHLLGSSSRYEDGRKNSAIIVNAVCDDLILKKSDETAITDWGINCMRKLVQDGENDSTAWWNVYTFDTYACLLYKRGLIDQAICYENKALALLRADLNTPKDYINSYEATLLKMKEGAPLFSKTK</sequence>
<comment type="caution">
    <text evidence="3">The sequence shown here is derived from an EMBL/GenBank/DDBJ whole genome shotgun (WGS) entry which is preliminary data.</text>
</comment>
<dbReference type="AlphaFoldDB" id="A0A4Q1D2X7"/>
<dbReference type="Pfam" id="PF13098">
    <property type="entry name" value="Thioredoxin_2"/>
    <property type="match status" value="1"/>
</dbReference>
<gene>
    <name evidence="3" type="ORF">ESB13_18335</name>
</gene>
<dbReference type="EMBL" id="SDHZ01000003">
    <property type="protein sequence ID" value="RXK81752.1"/>
    <property type="molecule type" value="Genomic_DNA"/>
</dbReference>
<keyword evidence="1" id="KW-0676">Redox-active center</keyword>
<reference evidence="3 4" key="1">
    <citation type="submission" date="2019-01" db="EMBL/GenBank/DDBJ databases">
        <title>Filimonas sp. strain TTM-71.</title>
        <authorList>
            <person name="Chen W.-M."/>
        </authorList>
    </citation>
    <scope>NUCLEOTIDE SEQUENCE [LARGE SCALE GENOMIC DNA]</scope>
    <source>
        <strain evidence="3 4">TTM-71</strain>
    </source>
</reference>
<keyword evidence="4" id="KW-1185">Reference proteome</keyword>
<dbReference type="Proteomes" id="UP000290545">
    <property type="component" value="Unassembled WGS sequence"/>
</dbReference>
<dbReference type="PROSITE" id="PS51352">
    <property type="entry name" value="THIOREDOXIN_2"/>
    <property type="match status" value="1"/>
</dbReference>
<dbReference type="InterPro" id="IPR012336">
    <property type="entry name" value="Thioredoxin-like_fold"/>
</dbReference>
<dbReference type="InterPro" id="IPR013766">
    <property type="entry name" value="Thioredoxin_domain"/>
</dbReference>
<evidence type="ECO:0000256" key="1">
    <source>
        <dbReference type="ARBA" id="ARBA00023284"/>
    </source>
</evidence>
<organism evidence="3 4">
    <name type="scientific">Filimonas effusa</name>
    <dbReference type="NCBI Taxonomy" id="2508721"/>
    <lineage>
        <taxon>Bacteria</taxon>
        <taxon>Pseudomonadati</taxon>
        <taxon>Bacteroidota</taxon>
        <taxon>Chitinophagia</taxon>
        <taxon>Chitinophagales</taxon>
        <taxon>Chitinophagaceae</taxon>
        <taxon>Filimonas</taxon>
    </lineage>
</organism>